<feature type="region of interest" description="Disordered" evidence="1">
    <location>
        <begin position="415"/>
        <end position="462"/>
    </location>
</feature>
<dbReference type="EMBL" id="VIWW01000001">
    <property type="protein sequence ID" value="TWG05272.1"/>
    <property type="molecule type" value="Genomic_DNA"/>
</dbReference>
<keyword evidence="2" id="KW-0812">Transmembrane</keyword>
<keyword evidence="2" id="KW-0472">Membrane</keyword>
<feature type="compositionally biased region" description="Polar residues" evidence="1">
    <location>
        <begin position="430"/>
        <end position="441"/>
    </location>
</feature>
<dbReference type="OrthoDB" id="5195614at2"/>
<feature type="compositionally biased region" description="Basic and acidic residues" evidence="1">
    <location>
        <begin position="117"/>
        <end position="128"/>
    </location>
</feature>
<evidence type="ECO:0000256" key="1">
    <source>
        <dbReference type="SAM" id="MobiDB-lite"/>
    </source>
</evidence>
<dbReference type="Proteomes" id="UP000318186">
    <property type="component" value="Unassembled WGS sequence"/>
</dbReference>
<proteinExistence type="predicted"/>
<name>A0A561V0X8_9ACTN</name>
<evidence type="ECO:0000313" key="3">
    <source>
        <dbReference type="EMBL" id="TWG05272.1"/>
    </source>
</evidence>
<feature type="compositionally biased region" description="Gly residues" evidence="1">
    <location>
        <begin position="77"/>
        <end position="89"/>
    </location>
</feature>
<sequence length="552" mass="59421">MKHSERIRRGVRTSTGQTAIEYLALLGVVVAVVGAIVATTIGGDITSSAHVQICRIAATTGGGGECADDNAVTDSGGDSGGGDSGGSSGGADSSEDIQPASAPGDESGEPGGVPGGKPDDESGGKTDGNKGNALPSLCFEPRERSSKSSVSVPGNGPVSTAAAWGYSYLVNFIIDKVNNEKNKEKRVKQALDDLSYCLPDYNIVIAQPHEGNLQQMDGAAMISTVEISGTTYRVYAFKTGKFTWADNADLGWKNRAFKGYFDVSDDKRTVTFDEPPRPKRKKDWKPGDEGCQIEGQEPPDRSRYYNTYSPLDNEGSAQAVRMLVNDMRRCYPDYNVVAMHSEQSSHWVEKPDSFINESRYRLNSPEYHAEETGDDIASGRAVFDVYVFDKGKFSNDGDGGYTNWAYYGDATRDGSEATFKQPEPADLDADSTSTGTESVNFNDGAPKYTEGTYPGTDYSGKKPGDAAELNQSLIDEYSRAFPDTNIIAVKNFNDLSFTGVSGLEHLAVVNGVDIFSIKNGTIINNGDGGWKNWGFAGTFERDKDSKEVTFSR</sequence>
<feature type="transmembrane region" description="Helical" evidence="2">
    <location>
        <begin position="20"/>
        <end position="42"/>
    </location>
</feature>
<gene>
    <name evidence="3" type="ORF">FHX80_113749</name>
</gene>
<feature type="region of interest" description="Disordered" evidence="1">
    <location>
        <begin position="64"/>
        <end position="137"/>
    </location>
</feature>
<accession>A0A561V0X8</accession>
<dbReference type="AlphaFoldDB" id="A0A561V0X8"/>
<protein>
    <submittedName>
        <fullName evidence="3">Uncharacterized protein</fullName>
    </submittedName>
</protein>
<comment type="caution">
    <text evidence="3">The sequence shown here is derived from an EMBL/GenBank/DDBJ whole genome shotgun (WGS) entry which is preliminary data.</text>
</comment>
<dbReference type="RefSeq" id="WP_145765237.1">
    <property type="nucleotide sequence ID" value="NZ_VIWW01000001.1"/>
</dbReference>
<feature type="region of interest" description="Disordered" evidence="1">
    <location>
        <begin position="272"/>
        <end position="303"/>
    </location>
</feature>
<organism evidence="3 4">
    <name type="scientific">Streptomyces brevispora</name>
    <dbReference type="NCBI Taxonomy" id="887462"/>
    <lineage>
        <taxon>Bacteria</taxon>
        <taxon>Bacillati</taxon>
        <taxon>Actinomycetota</taxon>
        <taxon>Actinomycetes</taxon>
        <taxon>Kitasatosporales</taxon>
        <taxon>Streptomycetaceae</taxon>
        <taxon>Streptomyces</taxon>
    </lineage>
</organism>
<evidence type="ECO:0000313" key="4">
    <source>
        <dbReference type="Proteomes" id="UP000318186"/>
    </source>
</evidence>
<keyword evidence="2" id="KW-1133">Transmembrane helix</keyword>
<reference evidence="3 4" key="1">
    <citation type="submission" date="2019-06" db="EMBL/GenBank/DDBJ databases">
        <title>Sequencing the genomes of 1000 actinobacteria strains.</title>
        <authorList>
            <person name="Klenk H.-P."/>
        </authorList>
    </citation>
    <scope>NUCLEOTIDE SEQUENCE [LARGE SCALE GENOMIC DNA]</scope>
    <source>
        <strain evidence="3 4">DSM 42059</strain>
    </source>
</reference>
<evidence type="ECO:0000256" key="2">
    <source>
        <dbReference type="SAM" id="Phobius"/>
    </source>
</evidence>